<evidence type="ECO:0000259" key="4">
    <source>
        <dbReference type="PROSITE" id="PS51387"/>
    </source>
</evidence>
<proteinExistence type="predicted"/>
<name>A0A933SB85_UNCEI</name>
<dbReference type="InterPro" id="IPR016166">
    <property type="entry name" value="FAD-bd_PCMH"/>
</dbReference>
<dbReference type="PANTHER" id="PTHR43762">
    <property type="entry name" value="L-GULONOLACTONE OXIDASE"/>
    <property type="match status" value="1"/>
</dbReference>
<evidence type="ECO:0000313" key="5">
    <source>
        <dbReference type="EMBL" id="MBI5168035.1"/>
    </source>
</evidence>
<dbReference type="Gene3D" id="3.30.43.10">
    <property type="entry name" value="Uridine Diphospho-n-acetylenolpyruvylglucosamine Reductase, domain 2"/>
    <property type="match status" value="1"/>
</dbReference>
<sequence>MAALPSLRNTAPWRVLDGFGISARAASRWVQPRSVDELANIIRRAADEDLKITFRGNGRSYGDAALNAGQLVVDNRGMTRVLNFDRERGTIELEPGATIETMWRTGLPAGYWPHVVPGTMFPTMGGCVAMNIHGKNCFKAGPYGDHVQELDLLTASGELKTLSRESDPELFRATIAGLGLLGAVTRVKLGMKKIESGRLKVRPITTPSLNAMFDCFVERMPQSDYLVGWIDCFAGGSGLGRGLVHQANYLSAAEDPAGRALLDNDKQMLPPSIMGVPRSIIWRIMKLMTNDPGMKLVNAVKYMLPETFDSSGTFTNTHVAFAFLLDSVPNWRNAYGDSGFIQYQMFVPDSTARAAMAEALEHCRRKGVVSYLGVFKRHKPDEFLLSHGLDGWSLALDFAVTPGNADKLFAVTRDLTKIVLDAGGVFYPAKDAVVDADSFARAYGDRLTRFLEIKHRVDPQGVFQNDQARRLGLV</sequence>
<dbReference type="InterPro" id="IPR016169">
    <property type="entry name" value="FAD-bd_PCMH_sub2"/>
</dbReference>
<dbReference type="SUPFAM" id="SSF55103">
    <property type="entry name" value="FAD-linked oxidases, C-terminal domain"/>
    <property type="match status" value="1"/>
</dbReference>
<dbReference type="InterPro" id="IPR006094">
    <property type="entry name" value="Oxid_FAD_bind_N"/>
</dbReference>
<dbReference type="InterPro" id="IPR036318">
    <property type="entry name" value="FAD-bd_PCMH-like_sf"/>
</dbReference>
<protein>
    <submittedName>
        <fullName evidence="5">FAD-binding oxidoreductase</fullName>
    </submittedName>
</protein>
<gene>
    <name evidence="5" type="ORF">HZA61_00965</name>
</gene>
<dbReference type="PANTHER" id="PTHR43762:SF1">
    <property type="entry name" value="D-ARABINONO-1,4-LACTONE OXIDASE"/>
    <property type="match status" value="1"/>
</dbReference>
<evidence type="ECO:0000256" key="3">
    <source>
        <dbReference type="ARBA" id="ARBA00023002"/>
    </source>
</evidence>
<feature type="domain" description="FAD-binding PCMH-type" evidence="4">
    <location>
        <begin position="22"/>
        <end position="194"/>
    </location>
</feature>
<dbReference type="Pfam" id="PF01565">
    <property type="entry name" value="FAD_binding_4"/>
    <property type="match status" value="1"/>
</dbReference>
<dbReference type="InterPro" id="IPR007173">
    <property type="entry name" value="ALO_C"/>
</dbReference>
<comment type="caution">
    <text evidence="5">The sequence shown here is derived from an EMBL/GenBank/DDBJ whole genome shotgun (WGS) entry which is preliminary data.</text>
</comment>
<dbReference type="InterPro" id="IPR016167">
    <property type="entry name" value="FAD-bd_PCMH_sub1"/>
</dbReference>
<keyword evidence="3" id="KW-0560">Oxidoreductase</keyword>
<keyword evidence="1" id="KW-0285">Flavoprotein</keyword>
<dbReference type="InterPro" id="IPR016164">
    <property type="entry name" value="FAD-linked_Oxase-like_C"/>
</dbReference>
<dbReference type="PROSITE" id="PS51387">
    <property type="entry name" value="FAD_PCMH"/>
    <property type="match status" value="1"/>
</dbReference>
<evidence type="ECO:0000256" key="2">
    <source>
        <dbReference type="ARBA" id="ARBA00022827"/>
    </source>
</evidence>
<evidence type="ECO:0000313" key="6">
    <source>
        <dbReference type="Proteomes" id="UP000696931"/>
    </source>
</evidence>
<organism evidence="5 6">
    <name type="scientific">Eiseniibacteriota bacterium</name>
    <dbReference type="NCBI Taxonomy" id="2212470"/>
    <lineage>
        <taxon>Bacteria</taxon>
        <taxon>Candidatus Eiseniibacteriota</taxon>
    </lineage>
</organism>
<dbReference type="AlphaFoldDB" id="A0A933SB85"/>
<keyword evidence="2" id="KW-0274">FAD</keyword>
<accession>A0A933SB85</accession>
<dbReference type="EMBL" id="JACRIW010000009">
    <property type="protein sequence ID" value="MBI5168035.1"/>
    <property type="molecule type" value="Genomic_DNA"/>
</dbReference>
<dbReference type="Gene3D" id="3.30.465.10">
    <property type="match status" value="1"/>
</dbReference>
<dbReference type="Proteomes" id="UP000696931">
    <property type="component" value="Unassembled WGS sequence"/>
</dbReference>
<dbReference type="GO" id="GO:0016020">
    <property type="term" value="C:membrane"/>
    <property type="evidence" value="ECO:0007669"/>
    <property type="project" value="InterPro"/>
</dbReference>
<dbReference type="InterPro" id="IPR010031">
    <property type="entry name" value="FAD_lactone_oxidase-like"/>
</dbReference>
<evidence type="ECO:0000256" key="1">
    <source>
        <dbReference type="ARBA" id="ARBA00022630"/>
    </source>
</evidence>
<dbReference type="GO" id="GO:0071949">
    <property type="term" value="F:FAD binding"/>
    <property type="evidence" value="ECO:0007669"/>
    <property type="project" value="InterPro"/>
</dbReference>
<dbReference type="GO" id="GO:0003885">
    <property type="term" value="F:D-arabinono-1,4-lactone oxidase activity"/>
    <property type="evidence" value="ECO:0007669"/>
    <property type="project" value="InterPro"/>
</dbReference>
<reference evidence="5" key="1">
    <citation type="submission" date="2020-07" db="EMBL/GenBank/DDBJ databases">
        <title>Huge and variable diversity of episymbiotic CPR bacteria and DPANN archaea in groundwater ecosystems.</title>
        <authorList>
            <person name="He C.Y."/>
            <person name="Keren R."/>
            <person name="Whittaker M."/>
            <person name="Farag I.F."/>
            <person name="Doudna J."/>
            <person name="Cate J.H.D."/>
            <person name="Banfield J.F."/>
        </authorList>
    </citation>
    <scope>NUCLEOTIDE SEQUENCE</scope>
    <source>
        <strain evidence="5">NC_groundwater_1813_Pr3_B-0.1um_71_17</strain>
    </source>
</reference>
<dbReference type="SUPFAM" id="SSF56176">
    <property type="entry name" value="FAD-binding/transporter-associated domain-like"/>
    <property type="match status" value="1"/>
</dbReference>
<dbReference type="Pfam" id="PF04030">
    <property type="entry name" value="ALO"/>
    <property type="match status" value="1"/>
</dbReference>